<sequence>MISRKTSKIEEPIALFLVGVQCRSLKSFWKLPFISRKMSKLQNELNMNKDSGLLWGENFISFKPFTTLYLSYWKSIEHINNFANNSNFSHKETWIQYMRKYYKDKNIGIWHETYEIDPNKAENIYVGMSLFGLGAVGQLSEISHSTENFNKRLNK</sequence>
<proteinExistence type="predicted"/>
<dbReference type="AlphaFoldDB" id="A0A6N6VQG8"/>
<reference evidence="1 2" key="1">
    <citation type="submission" date="2019-10" db="EMBL/GenBank/DDBJ databases">
        <title>New species of Slilvanegrellaceae.</title>
        <authorList>
            <person name="Pitt A."/>
            <person name="Hahn M.W."/>
        </authorList>
    </citation>
    <scope>NUCLEOTIDE SEQUENCE [LARGE SCALE GENOMIC DNA]</scope>
    <source>
        <strain evidence="1 2">SP-Ram-0.45-NSY-1</strain>
    </source>
</reference>
<evidence type="ECO:0000313" key="2">
    <source>
        <dbReference type="Proteomes" id="UP000437748"/>
    </source>
</evidence>
<dbReference type="Pfam" id="PF13826">
    <property type="entry name" value="Monooxy_af470-like"/>
    <property type="match status" value="1"/>
</dbReference>
<dbReference type="OrthoDB" id="7566033at2"/>
<evidence type="ECO:0000313" key="1">
    <source>
        <dbReference type="EMBL" id="KAB8036927.1"/>
    </source>
</evidence>
<organism evidence="1 2">
    <name type="scientific">Silvanigrella paludirubra</name>
    <dbReference type="NCBI Taxonomy" id="2499159"/>
    <lineage>
        <taxon>Bacteria</taxon>
        <taxon>Pseudomonadati</taxon>
        <taxon>Bdellovibrionota</taxon>
        <taxon>Oligoflexia</taxon>
        <taxon>Silvanigrellales</taxon>
        <taxon>Silvanigrellaceae</taxon>
        <taxon>Silvanigrella</taxon>
    </lineage>
</organism>
<dbReference type="EMBL" id="WFLM01000005">
    <property type="protein sequence ID" value="KAB8036927.1"/>
    <property type="molecule type" value="Genomic_DNA"/>
</dbReference>
<name>A0A6N6VQG8_9BACT</name>
<accession>A0A6N6VQG8</accession>
<gene>
    <name evidence="1" type="ORF">GCL60_13880</name>
</gene>
<dbReference type="Proteomes" id="UP000437748">
    <property type="component" value="Unassembled WGS sequence"/>
</dbReference>
<dbReference type="RefSeq" id="WP_153421342.1">
    <property type="nucleotide sequence ID" value="NZ_WFLM01000005.1"/>
</dbReference>
<protein>
    <submittedName>
        <fullName evidence="1">DUF4188 domain-containing protein</fullName>
    </submittedName>
</protein>
<keyword evidence="2" id="KW-1185">Reference proteome</keyword>
<dbReference type="InterPro" id="IPR025444">
    <property type="entry name" value="Monooxy_af470"/>
</dbReference>
<comment type="caution">
    <text evidence="1">The sequence shown here is derived from an EMBL/GenBank/DDBJ whole genome shotgun (WGS) entry which is preliminary data.</text>
</comment>